<evidence type="ECO:0000313" key="2">
    <source>
        <dbReference type="EMBL" id="KAJ8613143.1"/>
    </source>
</evidence>
<proteinExistence type="predicted"/>
<name>A0AAD7UNB7_9STRA</name>
<dbReference type="Gene3D" id="1.20.1270.280">
    <property type="match status" value="1"/>
</dbReference>
<dbReference type="Gene3D" id="3.10.490.20">
    <property type="match status" value="1"/>
</dbReference>
<comment type="caution">
    <text evidence="2">The sequence shown here is derived from an EMBL/GenBank/DDBJ whole genome shotgun (WGS) entry which is preliminary data.</text>
</comment>
<keyword evidence="3" id="KW-1185">Reference proteome</keyword>
<gene>
    <name evidence="2" type="ORF">CTAYLR_004791</name>
</gene>
<dbReference type="AlphaFoldDB" id="A0AAD7UNB7"/>
<evidence type="ECO:0000313" key="3">
    <source>
        <dbReference type="Proteomes" id="UP001230188"/>
    </source>
</evidence>
<dbReference type="EMBL" id="JAQMWT010000036">
    <property type="protein sequence ID" value="KAJ8613143.1"/>
    <property type="molecule type" value="Genomic_DNA"/>
</dbReference>
<dbReference type="Proteomes" id="UP001230188">
    <property type="component" value="Unassembled WGS sequence"/>
</dbReference>
<dbReference type="GO" id="GO:0051959">
    <property type="term" value="F:dynein light intermediate chain binding"/>
    <property type="evidence" value="ECO:0007669"/>
    <property type="project" value="InterPro"/>
</dbReference>
<reference evidence="2" key="1">
    <citation type="submission" date="2023-01" db="EMBL/GenBank/DDBJ databases">
        <title>Metagenome sequencing of chrysophaentin producing Chrysophaeum taylorii.</title>
        <authorList>
            <person name="Davison J."/>
            <person name="Bewley C."/>
        </authorList>
    </citation>
    <scope>NUCLEOTIDE SEQUENCE</scope>
    <source>
        <strain evidence="2">NIES-1699</strain>
    </source>
</reference>
<evidence type="ECO:0000259" key="1">
    <source>
        <dbReference type="Pfam" id="PF18199"/>
    </source>
</evidence>
<accession>A0AAD7UNB7</accession>
<dbReference type="PANTHER" id="PTHR46961:SF20">
    <property type="entry name" value="LOW QUALITY PROTEIN: DYNEIN BETA CHAIN, CILIARY-LIKE"/>
    <property type="match status" value="1"/>
</dbReference>
<feature type="domain" description="Dynein heavy chain C-terminal" evidence="1">
    <location>
        <begin position="58"/>
        <end position="377"/>
    </location>
</feature>
<dbReference type="InterPro" id="IPR026983">
    <property type="entry name" value="DHC"/>
</dbReference>
<protein>
    <recommendedName>
        <fullName evidence="1">Dynein heavy chain C-terminal domain-containing protein</fullName>
    </recommendedName>
</protein>
<organism evidence="2 3">
    <name type="scientific">Chrysophaeum taylorii</name>
    <dbReference type="NCBI Taxonomy" id="2483200"/>
    <lineage>
        <taxon>Eukaryota</taxon>
        <taxon>Sar</taxon>
        <taxon>Stramenopiles</taxon>
        <taxon>Ochrophyta</taxon>
        <taxon>Pelagophyceae</taxon>
        <taxon>Pelagomonadales</taxon>
        <taxon>Pelagomonadaceae</taxon>
        <taxon>Chrysophaeum</taxon>
    </lineage>
</organism>
<dbReference type="GO" id="GO:0045505">
    <property type="term" value="F:dynein intermediate chain binding"/>
    <property type="evidence" value="ECO:0007669"/>
    <property type="project" value="InterPro"/>
</dbReference>
<dbReference type="InterPro" id="IPR043160">
    <property type="entry name" value="Dynein_C_barrel"/>
</dbReference>
<dbReference type="GO" id="GO:0030286">
    <property type="term" value="C:dynein complex"/>
    <property type="evidence" value="ECO:0007669"/>
    <property type="project" value="InterPro"/>
</dbReference>
<sequence length="560" mass="62654">MQPGLMSGLELAPGFKSPDPNQLDYNGYFGYVDSELPPETPPQFGLHPNAEIGYLTISTSNLFSTILSLGGGTGGGGGGSSEVVKNTMADLKERCPAELEMFTIGRKAEPLLAEPDKGPYIVCALQECRRMNVLTGEITRSLSELEKGLNGQLNMTQAMEDLCTAFVLSQWPGRNPFAQCQWEKYAWPSKKALIPQFADMLLRHAQLAAWTEELLTPISVWLSGLFNPMAYLTGVTQVTSRATGQPLDKMTQETHVTVYKDPDALPQPHEFPEAGAYVHGLFIEGARWPFGDEVEEVETIGGASVGGVLMESRLKELMPPMPVLYIKAVPVQGTWEPSAVGYLRHVAHIYECPVFITTMRGPTYIFLATLRTSEPKSKTREERERDFTRVCRAQLFLQFTQLDRGNATSLRLLDLERRETFDEYASQISERYFDAESFVLTEYAFALVSATTPFEFATQFNVAPNFSETRYVVVHDPERKALRILWAAFASDSPGAPPPQPPRRWPLFLCFISEPLLLRKNVGRFETRFTYCCERNHASSLGVAIDEWFRANATTLLRTP</sequence>
<dbReference type="GO" id="GO:0007018">
    <property type="term" value="P:microtubule-based movement"/>
    <property type="evidence" value="ECO:0007669"/>
    <property type="project" value="InterPro"/>
</dbReference>
<dbReference type="InterPro" id="IPR041228">
    <property type="entry name" value="Dynein_C"/>
</dbReference>
<dbReference type="Pfam" id="PF18199">
    <property type="entry name" value="Dynein_C"/>
    <property type="match status" value="1"/>
</dbReference>
<dbReference type="PANTHER" id="PTHR46961">
    <property type="entry name" value="DYNEIN HEAVY CHAIN 1, AXONEMAL-LIKE PROTEIN"/>
    <property type="match status" value="1"/>
</dbReference>